<dbReference type="InterPro" id="IPR000073">
    <property type="entry name" value="AB_hydrolase_1"/>
</dbReference>
<protein>
    <submittedName>
        <fullName evidence="2">Pimeloyl-ACP methyl ester carboxylesterase</fullName>
    </submittedName>
</protein>
<dbReference type="STRING" id="1231391.GCA_000308195_02457"/>
<name>A0A2U1CJQ2_9BURK</name>
<keyword evidence="3" id="KW-1185">Reference proteome</keyword>
<gene>
    <name evidence="2" type="ORF">C7440_2781</name>
</gene>
<proteinExistence type="predicted"/>
<evidence type="ECO:0000313" key="2">
    <source>
        <dbReference type="EMBL" id="PVY61231.1"/>
    </source>
</evidence>
<reference evidence="2 3" key="1">
    <citation type="submission" date="2018-04" db="EMBL/GenBank/DDBJ databases">
        <title>Genomic Encyclopedia of Type Strains, Phase IV (KMG-IV): sequencing the most valuable type-strain genomes for metagenomic binning, comparative biology and taxonomic classification.</title>
        <authorList>
            <person name="Goeker M."/>
        </authorList>
    </citation>
    <scope>NUCLEOTIDE SEQUENCE [LARGE SCALE GENOMIC DNA]</scope>
    <source>
        <strain evidence="2 3">DSM 10065</strain>
    </source>
</reference>
<dbReference type="SUPFAM" id="SSF53474">
    <property type="entry name" value="alpha/beta-Hydrolases"/>
    <property type="match status" value="1"/>
</dbReference>
<dbReference type="AlphaFoldDB" id="A0A2U1CJQ2"/>
<evidence type="ECO:0000313" key="3">
    <source>
        <dbReference type="Proteomes" id="UP000246145"/>
    </source>
</evidence>
<evidence type="ECO:0000259" key="1">
    <source>
        <dbReference type="Pfam" id="PF12697"/>
    </source>
</evidence>
<feature type="domain" description="AB hydrolase-1" evidence="1">
    <location>
        <begin position="44"/>
        <end position="273"/>
    </location>
</feature>
<accession>A0A2U1CJQ2</accession>
<dbReference type="RefSeq" id="WP_116518974.1">
    <property type="nucleotide sequence ID" value="NZ_JACCEX010000004.1"/>
</dbReference>
<dbReference type="GO" id="GO:0016020">
    <property type="term" value="C:membrane"/>
    <property type="evidence" value="ECO:0007669"/>
    <property type="project" value="TreeGrafter"/>
</dbReference>
<dbReference type="Proteomes" id="UP000246145">
    <property type="component" value="Unassembled WGS sequence"/>
</dbReference>
<dbReference type="Pfam" id="PF12697">
    <property type="entry name" value="Abhydrolase_6"/>
    <property type="match status" value="1"/>
</dbReference>
<dbReference type="PANTHER" id="PTHR43798:SF33">
    <property type="entry name" value="HYDROLASE, PUTATIVE (AFU_ORTHOLOGUE AFUA_2G14860)-RELATED"/>
    <property type="match status" value="1"/>
</dbReference>
<sequence length="289" mass="30561">MAEGIVQPHAPGASSAASGFAENTVRIGDGVLGYREGGSGRQAIVLLHGISSGSASWFDCAAVLGGHARVIAWDAPGYGASTPLPQARPTAVHYAERLHELLEALQVDQCLLVGHSLGALMAAAYSSLPRRRAAAFVLMSPAIGYGARPEQALQVREKRLAALHELGIQGMAQKLPDRLLSSQAGEPAREAVRHNALRLRPEGYAQAVELLCGDDIDRYAPPASACRVYCGEHDIVTTPEQSGQYAQRHGFPFAPIAKAGHACYVEQPDETARMILDALTLLDAPGTTT</sequence>
<dbReference type="InterPro" id="IPR029058">
    <property type="entry name" value="AB_hydrolase_fold"/>
</dbReference>
<organism evidence="2 3">
    <name type="scientific">Pusillimonas noertemannii</name>
    <dbReference type="NCBI Taxonomy" id="305977"/>
    <lineage>
        <taxon>Bacteria</taxon>
        <taxon>Pseudomonadati</taxon>
        <taxon>Pseudomonadota</taxon>
        <taxon>Betaproteobacteria</taxon>
        <taxon>Burkholderiales</taxon>
        <taxon>Alcaligenaceae</taxon>
        <taxon>Pusillimonas</taxon>
    </lineage>
</organism>
<dbReference type="Gene3D" id="3.40.50.1820">
    <property type="entry name" value="alpha/beta hydrolase"/>
    <property type="match status" value="1"/>
</dbReference>
<dbReference type="EMBL" id="QEKO01000004">
    <property type="protein sequence ID" value="PVY61231.1"/>
    <property type="molecule type" value="Genomic_DNA"/>
</dbReference>
<dbReference type="InterPro" id="IPR050266">
    <property type="entry name" value="AB_hydrolase_sf"/>
</dbReference>
<comment type="caution">
    <text evidence="2">The sequence shown here is derived from an EMBL/GenBank/DDBJ whole genome shotgun (WGS) entry which is preliminary data.</text>
</comment>
<dbReference type="PANTHER" id="PTHR43798">
    <property type="entry name" value="MONOACYLGLYCEROL LIPASE"/>
    <property type="match status" value="1"/>
</dbReference>
<dbReference type="OrthoDB" id="9780765at2"/>